<sequence length="343" mass="39636">MALFRYCPYDGRKFFQEEVVCPLCKEPRFPLSHTWRFQRERSQDGQRVPWRKILYERQPYDDTHVDITFLDSLITNATVGEYRYWTLCCWSVDLTQPLSCLTLFLALYVLLRKGMVDVRWLVGLDMGLLAGGYVVCVLLRRNKEPQGGTWRALRSAVNIVGFLWMLSPVLQTLTQTYSSDTLYTLTTMFLLLHLAFYDYHFVYGSNKPNRRPAVPGVRPSPRPPSPFGLNAAMFAAVLLASRLNTSAEVFSVVLFAIEMFGLSLILRRDIRDSCEWAYTFVLTPLLVATAYWLLKLVSIHMAFFYLTCILLITFVGPYCFIHSQRYKSEIKGPWDIAEVPSYS</sequence>
<keyword evidence="4" id="KW-0337">GPI-anchor biosynthesis</keyword>
<dbReference type="Proteomes" id="UP000041254">
    <property type="component" value="Unassembled WGS sequence"/>
</dbReference>
<evidence type="ECO:0000313" key="9">
    <source>
        <dbReference type="EMBL" id="CEM13808.1"/>
    </source>
</evidence>
<keyword evidence="10" id="KW-1185">Reference proteome</keyword>
<evidence type="ECO:0000256" key="8">
    <source>
        <dbReference type="SAM" id="Phobius"/>
    </source>
</evidence>
<dbReference type="Pfam" id="PF06432">
    <property type="entry name" value="GPI2"/>
    <property type="match status" value="1"/>
</dbReference>
<reference evidence="9 10" key="1">
    <citation type="submission" date="2014-11" db="EMBL/GenBank/DDBJ databases">
        <authorList>
            <person name="Zhu J."/>
            <person name="Qi W."/>
            <person name="Song R."/>
        </authorList>
    </citation>
    <scope>NUCLEOTIDE SEQUENCE [LARGE SCALE GENOMIC DNA]</scope>
</reference>
<dbReference type="EMBL" id="CDMY01000447">
    <property type="protein sequence ID" value="CEM13808.1"/>
    <property type="molecule type" value="Genomic_DNA"/>
</dbReference>
<evidence type="ECO:0000256" key="4">
    <source>
        <dbReference type="ARBA" id="ARBA00022502"/>
    </source>
</evidence>
<evidence type="ECO:0000256" key="3">
    <source>
        <dbReference type="ARBA" id="ARBA00008321"/>
    </source>
</evidence>
<feature type="transmembrane region" description="Helical" evidence="8">
    <location>
        <begin position="84"/>
        <end position="108"/>
    </location>
</feature>
<dbReference type="GO" id="GO:0000506">
    <property type="term" value="C:glycosylphosphatidylinositol-N-acetylglucosaminyltransferase (GPI-GnT) complex"/>
    <property type="evidence" value="ECO:0007669"/>
    <property type="project" value="TreeGrafter"/>
</dbReference>
<feature type="transmembrane region" description="Helical" evidence="8">
    <location>
        <begin position="120"/>
        <end position="140"/>
    </location>
</feature>
<dbReference type="STRING" id="1169540.A0A0G4FJK9"/>
<keyword evidence="7 8" id="KW-0472">Membrane</keyword>
<evidence type="ECO:0008006" key="11">
    <source>
        <dbReference type="Google" id="ProtNLM"/>
    </source>
</evidence>
<keyword evidence="6 8" id="KW-1133">Transmembrane helix</keyword>
<dbReference type="PIRSF" id="PIRSF016104">
    <property type="entry name" value="GPI2"/>
    <property type="match status" value="1"/>
</dbReference>
<comment type="similarity">
    <text evidence="3">Belongs to the PIGC family.</text>
</comment>
<dbReference type="OrthoDB" id="417678at2759"/>
<comment type="subcellular location">
    <subcellularLocation>
        <location evidence="1">Membrane</location>
        <topology evidence="1">Multi-pass membrane protein</topology>
    </subcellularLocation>
</comment>
<feature type="transmembrane region" description="Helical" evidence="8">
    <location>
        <begin position="276"/>
        <end position="294"/>
    </location>
</feature>
<dbReference type="GO" id="GO:0006506">
    <property type="term" value="P:GPI anchor biosynthetic process"/>
    <property type="evidence" value="ECO:0007669"/>
    <property type="project" value="UniProtKB-UniPathway"/>
</dbReference>
<keyword evidence="5 8" id="KW-0812">Transmembrane</keyword>
<dbReference type="FunCoup" id="A0A0G4FJK9">
    <property type="interactions" value="351"/>
</dbReference>
<dbReference type="UniPathway" id="UPA00196"/>
<gene>
    <name evidence="9" type="ORF">Vbra_15605</name>
</gene>
<evidence type="ECO:0000313" key="10">
    <source>
        <dbReference type="Proteomes" id="UP000041254"/>
    </source>
</evidence>
<dbReference type="VEuPathDB" id="CryptoDB:Vbra_15605"/>
<dbReference type="PhylomeDB" id="A0A0G4FJK9"/>
<evidence type="ECO:0000256" key="2">
    <source>
        <dbReference type="ARBA" id="ARBA00004687"/>
    </source>
</evidence>
<proteinExistence type="inferred from homology"/>
<dbReference type="PANTHER" id="PTHR12982:SF0">
    <property type="entry name" value="PHOSPHATIDYLINOSITOL N-ACETYLGLUCOSAMINYLTRANSFERASE SUBUNIT C"/>
    <property type="match status" value="1"/>
</dbReference>
<comment type="pathway">
    <text evidence="2">Glycolipid biosynthesis; glycosylphosphatidylinositol-anchor biosynthesis.</text>
</comment>
<feature type="transmembrane region" description="Helical" evidence="8">
    <location>
        <begin position="152"/>
        <end position="170"/>
    </location>
</feature>
<evidence type="ECO:0000256" key="7">
    <source>
        <dbReference type="ARBA" id="ARBA00023136"/>
    </source>
</evidence>
<accession>A0A0G4FJK9</accession>
<dbReference type="InParanoid" id="A0A0G4FJK9"/>
<dbReference type="InterPro" id="IPR009450">
    <property type="entry name" value="Plno_GlcNAc_GPI2"/>
</dbReference>
<feature type="transmembrane region" description="Helical" evidence="8">
    <location>
        <begin position="300"/>
        <end position="321"/>
    </location>
</feature>
<dbReference type="PANTHER" id="PTHR12982">
    <property type="entry name" value="PHOSPHATIDYLINOSITOL GLYCAN, CLASS C"/>
    <property type="match status" value="1"/>
</dbReference>
<evidence type="ECO:0000256" key="1">
    <source>
        <dbReference type="ARBA" id="ARBA00004141"/>
    </source>
</evidence>
<evidence type="ECO:0000256" key="5">
    <source>
        <dbReference type="ARBA" id="ARBA00022692"/>
    </source>
</evidence>
<protein>
    <recommendedName>
        <fullName evidence="11">Phosphatidylinositol N-acetylglucosaminyltransferase subunit C</fullName>
    </recommendedName>
</protein>
<name>A0A0G4FJK9_VITBC</name>
<organism evidence="9 10">
    <name type="scientific">Vitrella brassicaformis (strain CCMP3155)</name>
    <dbReference type="NCBI Taxonomy" id="1169540"/>
    <lineage>
        <taxon>Eukaryota</taxon>
        <taxon>Sar</taxon>
        <taxon>Alveolata</taxon>
        <taxon>Colpodellida</taxon>
        <taxon>Vitrellaceae</taxon>
        <taxon>Vitrella</taxon>
    </lineage>
</organism>
<dbReference type="AlphaFoldDB" id="A0A0G4FJK9"/>
<dbReference type="OMA" id="STSYHAF"/>
<evidence type="ECO:0000256" key="6">
    <source>
        <dbReference type="ARBA" id="ARBA00022989"/>
    </source>
</evidence>
<feature type="transmembrane region" description="Helical" evidence="8">
    <location>
        <begin position="182"/>
        <end position="203"/>
    </location>
</feature>